<dbReference type="Proteomes" id="UP000199572">
    <property type="component" value="Unassembled WGS sequence"/>
</dbReference>
<proteinExistence type="predicted"/>
<sequence length="40" mass="4389">MEGIIRSVRHHKCSEDHFGGILSNKSTLLGSPPHKATISF</sequence>
<organism evidence="1 2">
    <name type="scientific">Pedobacter rhizosphaerae</name>
    <dbReference type="NCBI Taxonomy" id="390241"/>
    <lineage>
        <taxon>Bacteria</taxon>
        <taxon>Pseudomonadati</taxon>
        <taxon>Bacteroidota</taxon>
        <taxon>Sphingobacteriia</taxon>
        <taxon>Sphingobacteriales</taxon>
        <taxon>Sphingobacteriaceae</taxon>
        <taxon>Pedobacter</taxon>
    </lineage>
</organism>
<gene>
    <name evidence="1" type="ORF">SAMN04488023_15415</name>
</gene>
<protein>
    <submittedName>
        <fullName evidence="1">Uncharacterized protein</fullName>
    </submittedName>
</protein>
<name>A0A1H9W0X4_9SPHI</name>
<dbReference type="AlphaFoldDB" id="A0A1H9W0X4"/>
<accession>A0A1H9W0X4</accession>
<feature type="non-terminal residue" evidence="1">
    <location>
        <position position="40"/>
    </location>
</feature>
<reference evidence="1 2" key="1">
    <citation type="submission" date="2016-10" db="EMBL/GenBank/DDBJ databases">
        <authorList>
            <person name="de Groot N.N."/>
        </authorList>
    </citation>
    <scope>NUCLEOTIDE SEQUENCE [LARGE SCALE GENOMIC DNA]</scope>
    <source>
        <strain evidence="1 2">DSM 18610</strain>
    </source>
</reference>
<evidence type="ECO:0000313" key="2">
    <source>
        <dbReference type="Proteomes" id="UP000199572"/>
    </source>
</evidence>
<evidence type="ECO:0000313" key="1">
    <source>
        <dbReference type="EMBL" id="SES27439.1"/>
    </source>
</evidence>
<dbReference type="EMBL" id="FOGG01000054">
    <property type="protein sequence ID" value="SES27439.1"/>
    <property type="molecule type" value="Genomic_DNA"/>
</dbReference>
<keyword evidence="2" id="KW-1185">Reference proteome</keyword>